<evidence type="ECO:0000313" key="1">
    <source>
        <dbReference type="EMBL" id="KAF2442331.1"/>
    </source>
</evidence>
<dbReference type="AlphaFoldDB" id="A0A9P4PG83"/>
<gene>
    <name evidence="1" type="ORF">P171DRAFT_65779</name>
</gene>
<name>A0A9P4PG83_9PLEO</name>
<sequence>MNCSVCRYRDTALLCTRPSVHTSSLPLSESCGVSYAHPQSGSGFCIDADEPHSHLSPRFSNSTAPPLHRSTAPHRIPILPRSHCERLVLHTPRLALTRRTGPFPTIPAFCTANRAYASRLLPKQHRNSASLTHHTAFLIGWRGRPPAAHQNAYCPLLYHHRSSATEPCIRHLRCSGVPCPSFATLFPIVSFRSLE</sequence>
<dbReference type="EMBL" id="MU001504">
    <property type="protein sequence ID" value="KAF2442331.1"/>
    <property type="molecule type" value="Genomic_DNA"/>
</dbReference>
<keyword evidence="2" id="KW-1185">Reference proteome</keyword>
<organism evidence="1 2">
    <name type="scientific">Karstenula rhodostoma CBS 690.94</name>
    <dbReference type="NCBI Taxonomy" id="1392251"/>
    <lineage>
        <taxon>Eukaryota</taxon>
        <taxon>Fungi</taxon>
        <taxon>Dikarya</taxon>
        <taxon>Ascomycota</taxon>
        <taxon>Pezizomycotina</taxon>
        <taxon>Dothideomycetes</taxon>
        <taxon>Pleosporomycetidae</taxon>
        <taxon>Pleosporales</taxon>
        <taxon>Massarineae</taxon>
        <taxon>Didymosphaeriaceae</taxon>
        <taxon>Karstenula</taxon>
    </lineage>
</organism>
<reference evidence="1" key="1">
    <citation type="journal article" date="2020" name="Stud. Mycol.">
        <title>101 Dothideomycetes genomes: a test case for predicting lifestyles and emergence of pathogens.</title>
        <authorList>
            <person name="Haridas S."/>
            <person name="Albert R."/>
            <person name="Binder M."/>
            <person name="Bloem J."/>
            <person name="Labutti K."/>
            <person name="Salamov A."/>
            <person name="Andreopoulos B."/>
            <person name="Baker S."/>
            <person name="Barry K."/>
            <person name="Bills G."/>
            <person name="Bluhm B."/>
            <person name="Cannon C."/>
            <person name="Castanera R."/>
            <person name="Culley D."/>
            <person name="Daum C."/>
            <person name="Ezra D."/>
            <person name="Gonzalez J."/>
            <person name="Henrissat B."/>
            <person name="Kuo A."/>
            <person name="Liang C."/>
            <person name="Lipzen A."/>
            <person name="Lutzoni F."/>
            <person name="Magnuson J."/>
            <person name="Mondo S."/>
            <person name="Nolan M."/>
            <person name="Ohm R."/>
            <person name="Pangilinan J."/>
            <person name="Park H.-J."/>
            <person name="Ramirez L."/>
            <person name="Alfaro M."/>
            <person name="Sun H."/>
            <person name="Tritt A."/>
            <person name="Yoshinaga Y."/>
            <person name="Zwiers L.-H."/>
            <person name="Turgeon B."/>
            <person name="Goodwin S."/>
            <person name="Spatafora J."/>
            <person name="Crous P."/>
            <person name="Grigoriev I."/>
        </authorList>
    </citation>
    <scope>NUCLEOTIDE SEQUENCE</scope>
    <source>
        <strain evidence="1">CBS 690.94</strain>
    </source>
</reference>
<accession>A0A9P4PG83</accession>
<comment type="caution">
    <text evidence="1">The sequence shown here is derived from an EMBL/GenBank/DDBJ whole genome shotgun (WGS) entry which is preliminary data.</text>
</comment>
<proteinExistence type="predicted"/>
<dbReference type="Proteomes" id="UP000799764">
    <property type="component" value="Unassembled WGS sequence"/>
</dbReference>
<protein>
    <submittedName>
        <fullName evidence="1">Uncharacterized protein</fullName>
    </submittedName>
</protein>
<evidence type="ECO:0000313" key="2">
    <source>
        <dbReference type="Proteomes" id="UP000799764"/>
    </source>
</evidence>